<proteinExistence type="predicted"/>
<dbReference type="InterPro" id="IPR036388">
    <property type="entry name" value="WH-like_DNA-bd_sf"/>
</dbReference>
<keyword evidence="1" id="KW-0805">Transcription regulation</keyword>
<feature type="domain" description="HTH iclR-type" evidence="4">
    <location>
        <begin position="15"/>
        <end position="76"/>
    </location>
</feature>
<dbReference type="PANTHER" id="PTHR30136:SF24">
    <property type="entry name" value="HTH-TYPE TRANSCRIPTIONAL REPRESSOR ALLR"/>
    <property type="match status" value="1"/>
</dbReference>
<dbReference type="InterPro" id="IPR036390">
    <property type="entry name" value="WH_DNA-bd_sf"/>
</dbReference>
<dbReference type="RefSeq" id="WP_318598512.1">
    <property type="nucleotide sequence ID" value="NZ_JAWSTH010000048.1"/>
</dbReference>
<dbReference type="InterPro" id="IPR029016">
    <property type="entry name" value="GAF-like_dom_sf"/>
</dbReference>
<comment type="caution">
    <text evidence="6">The sequence shown here is derived from an EMBL/GenBank/DDBJ whole genome shotgun (WGS) entry which is preliminary data.</text>
</comment>
<dbReference type="InterPro" id="IPR050707">
    <property type="entry name" value="HTH_MetabolicPath_Reg"/>
</dbReference>
<evidence type="ECO:0000313" key="7">
    <source>
        <dbReference type="Proteomes" id="UP001284601"/>
    </source>
</evidence>
<dbReference type="InterPro" id="IPR005471">
    <property type="entry name" value="Tscrpt_reg_IclR_N"/>
</dbReference>
<dbReference type="Proteomes" id="UP001284601">
    <property type="component" value="Unassembled WGS sequence"/>
</dbReference>
<keyword evidence="2" id="KW-0238">DNA-binding</keyword>
<dbReference type="Pfam" id="PF09339">
    <property type="entry name" value="HTH_IclR"/>
    <property type="match status" value="1"/>
</dbReference>
<keyword evidence="3" id="KW-0804">Transcription</keyword>
<reference evidence="7" key="1">
    <citation type="submission" date="2023-07" db="EMBL/GenBank/DDBJ databases">
        <title>Conexibacter stalactiti sp. nov., isolated from stalactites in a lava cave and emended description of the genus Conexibacter.</title>
        <authorList>
            <person name="Lee S.D."/>
        </authorList>
    </citation>
    <scope>NUCLEOTIDE SEQUENCE [LARGE SCALE GENOMIC DNA]</scope>
    <source>
        <strain evidence="7">KCTC 39840</strain>
    </source>
</reference>
<evidence type="ECO:0000313" key="6">
    <source>
        <dbReference type="EMBL" id="MDW5596132.1"/>
    </source>
</evidence>
<dbReference type="PROSITE" id="PS51077">
    <property type="entry name" value="HTH_ICLR"/>
    <property type="match status" value="1"/>
</dbReference>
<evidence type="ECO:0000259" key="5">
    <source>
        <dbReference type="PROSITE" id="PS51078"/>
    </source>
</evidence>
<dbReference type="Pfam" id="PF01614">
    <property type="entry name" value="IclR_C"/>
    <property type="match status" value="1"/>
</dbReference>
<dbReference type="EMBL" id="JAWSTH010000048">
    <property type="protein sequence ID" value="MDW5596132.1"/>
    <property type="molecule type" value="Genomic_DNA"/>
</dbReference>
<dbReference type="InterPro" id="IPR014757">
    <property type="entry name" value="Tscrpt_reg_IclR_C"/>
</dbReference>
<dbReference type="PANTHER" id="PTHR30136">
    <property type="entry name" value="HELIX-TURN-HELIX TRANSCRIPTIONAL REGULATOR, ICLR FAMILY"/>
    <property type="match status" value="1"/>
</dbReference>
<evidence type="ECO:0000256" key="2">
    <source>
        <dbReference type="ARBA" id="ARBA00023125"/>
    </source>
</evidence>
<dbReference type="SUPFAM" id="SSF55781">
    <property type="entry name" value="GAF domain-like"/>
    <property type="match status" value="1"/>
</dbReference>
<gene>
    <name evidence="6" type="ORF">R7226_17425</name>
</gene>
<sequence>MAATRENGGGSGGAVKSADRVLTILDLLAERDALTFSEIVSALALPKSSVHNLLATMIDRDYVAYDAAAKTYGLGIRVWQIGRARRDVEHLRTVLKPLMDQLREQTGETVQLARLEGADAVYLEISESPHPMKLSSTPGVRLPAHASGIGKVLLAALDPADARNRLEGATLQAFTPHTLTDVEQIVGELDRVRVRGYGTDDEEFAIGCRCVAMPVLDGAGEVVAAISVSTPTPRWSREFAAAARRSLAAATTAAHELLTRRG</sequence>
<keyword evidence="7" id="KW-1185">Reference proteome</keyword>
<dbReference type="PROSITE" id="PS51078">
    <property type="entry name" value="ICLR_ED"/>
    <property type="match status" value="1"/>
</dbReference>
<evidence type="ECO:0000256" key="1">
    <source>
        <dbReference type="ARBA" id="ARBA00023015"/>
    </source>
</evidence>
<dbReference type="SMART" id="SM00346">
    <property type="entry name" value="HTH_ICLR"/>
    <property type="match status" value="1"/>
</dbReference>
<evidence type="ECO:0000259" key="4">
    <source>
        <dbReference type="PROSITE" id="PS51077"/>
    </source>
</evidence>
<dbReference type="Gene3D" id="1.10.10.10">
    <property type="entry name" value="Winged helix-like DNA-binding domain superfamily/Winged helix DNA-binding domain"/>
    <property type="match status" value="1"/>
</dbReference>
<evidence type="ECO:0000256" key="3">
    <source>
        <dbReference type="ARBA" id="ARBA00023163"/>
    </source>
</evidence>
<organism evidence="6 7">
    <name type="scientific">Conexibacter stalactiti</name>
    <dbReference type="NCBI Taxonomy" id="1940611"/>
    <lineage>
        <taxon>Bacteria</taxon>
        <taxon>Bacillati</taxon>
        <taxon>Actinomycetota</taxon>
        <taxon>Thermoleophilia</taxon>
        <taxon>Solirubrobacterales</taxon>
        <taxon>Conexibacteraceae</taxon>
        <taxon>Conexibacter</taxon>
    </lineage>
</organism>
<dbReference type="Gene3D" id="3.30.450.40">
    <property type="match status" value="1"/>
</dbReference>
<dbReference type="SUPFAM" id="SSF46785">
    <property type="entry name" value="Winged helix' DNA-binding domain"/>
    <property type="match status" value="1"/>
</dbReference>
<reference evidence="6 7" key="2">
    <citation type="submission" date="2023-10" db="EMBL/GenBank/DDBJ databases">
        <authorList>
            <person name="Han X.F."/>
        </authorList>
    </citation>
    <scope>NUCLEOTIDE SEQUENCE [LARGE SCALE GENOMIC DNA]</scope>
    <source>
        <strain evidence="6 7">KCTC 39840</strain>
    </source>
</reference>
<accession>A0ABU4HS30</accession>
<feature type="domain" description="IclR-ED" evidence="5">
    <location>
        <begin position="77"/>
        <end position="262"/>
    </location>
</feature>
<protein>
    <submittedName>
        <fullName evidence="6">IclR family transcriptional regulator</fullName>
    </submittedName>
</protein>
<name>A0ABU4HS30_9ACTN</name>